<feature type="region of interest" description="Disordered" evidence="1">
    <location>
        <begin position="1"/>
        <end position="84"/>
    </location>
</feature>
<reference evidence="2 3" key="1">
    <citation type="journal article" date="2021" name="Elife">
        <title>Chloroplast acquisition without the gene transfer in kleptoplastic sea slugs, Plakobranchus ocellatus.</title>
        <authorList>
            <person name="Maeda T."/>
            <person name="Takahashi S."/>
            <person name="Yoshida T."/>
            <person name="Shimamura S."/>
            <person name="Takaki Y."/>
            <person name="Nagai Y."/>
            <person name="Toyoda A."/>
            <person name="Suzuki Y."/>
            <person name="Arimoto A."/>
            <person name="Ishii H."/>
            <person name="Satoh N."/>
            <person name="Nishiyama T."/>
            <person name="Hasebe M."/>
            <person name="Maruyama T."/>
            <person name="Minagawa J."/>
            <person name="Obokata J."/>
            <person name="Shigenobu S."/>
        </authorList>
    </citation>
    <scope>NUCLEOTIDE SEQUENCE [LARGE SCALE GENOMIC DNA]</scope>
</reference>
<evidence type="ECO:0000313" key="3">
    <source>
        <dbReference type="Proteomes" id="UP000735302"/>
    </source>
</evidence>
<dbReference type="EMBL" id="BLXT01000074">
    <property type="protein sequence ID" value="GFN74269.1"/>
    <property type="molecule type" value="Genomic_DNA"/>
</dbReference>
<feature type="compositionally biased region" description="Polar residues" evidence="1">
    <location>
        <begin position="40"/>
        <end position="51"/>
    </location>
</feature>
<comment type="caution">
    <text evidence="2">The sequence shown here is derived from an EMBL/GenBank/DDBJ whole genome shotgun (WGS) entry which is preliminary data.</text>
</comment>
<proteinExistence type="predicted"/>
<feature type="compositionally biased region" description="Basic and acidic residues" evidence="1">
    <location>
        <begin position="10"/>
        <end position="23"/>
    </location>
</feature>
<feature type="compositionally biased region" description="Low complexity" evidence="1">
    <location>
        <begin position="53"/>
        <end position="76"/>
    </location>
</feature>
<gene>
    <name evidence="2" type="ORF">PoB_000077500</name>
</gene>
<protein>
    <submittedName>
        <fullName evidence="2">Uncharacterized protein</fullName>
    </submittedName>
</protein>
<dbReference type="Proteomes" id="UP000735302">
    <property type="component" value="Unassembled WGS sequence"/>
</dbReference>
<keyword evidence="3" id="KW-1185">Reference proteome</keyword>
<name>A0AAV3XTP5_9GAST</name>
<evidence type="ECO:0000313" key="2">
    <source>
        <dbReference type="EMBL" id="GFN74269.1"/>
    </source>
</evidence>
<dbReference type="AlphaFoldDB" id="A0AAV3XTP5"/>
<accession>A0AAV3XTP5</accession>
<organism evidence="2 3">
    <name type="scientific">Plakobranchus ocellatus</name>
    <dbReference type="NCBI Taxonomy" id="259542"/>
    <lineage>
        <taxon>Eukaryota</taxon>
        <taxon>Metazoa</taxon>
        <taxon>Spiralia</taxon>
        <taxon>Lophotrochozoa</taxon>
        <taxon>Mollusca</taxon>
        <taxon>Gastropoda</taxon>
        <taxon>Heterobranchia</taxon>
        <taxon>Euthyneura</taxon>
        <taxon>Panpulmonata</taxon>
        <taxon>Sacoglossa</taxon>
        <taxon>Placobranchoidea</taxon>
        <taxon>Plakobranchidae</taxon>
        <taxon>Plakobranchus</taxon>
    </lineage>
</organism>
<evidence type="ECO:0000256" key="1">
    <source>
        <dbReference type="SAM" id="MobiDB-lite"/>
    </source>
</evidence>
<sequence length="84" mass="9148">MKTTHLRFQKTADRDAQTREKDNQVFIHPEIVLRPAQKGKGTTRSSGTPRMQTAKTNSTTTSSRTAAAAAATTATARPPLPKQQ</sequence>